<gene>
    <name evidence="7" type="ORF">LSH36_14g10022</name>
</gene>
<keyword evidence="3 6" id="KW-0805">Transcription regulation</keyword>
<dbReference type="GO" id="GO:0003712">
    <property type="term" value="F:transcription coregulator activity"/>
    <property type="evidence" value="ECO:0007669"/>
    <property type="project" value="InterPro"/>
</dbReference>
<keyword evidence="8" id="KW-1185">Reference proteome</keyword>
<dbReference type="InterPro" id="IPR037212">
    <property type="entry name" value="Med7/Med21-like"/>
</dbReference>
<dbReference type="GO" id="GO:0016592">
    <property type="term" value="C:mediator complex"/>
    <property type="evidence" value="ECO:0007669"/>
    <property type="project" value="InterPro"/>
</dbReference>
<keyword evidence="4 6" id="KW-0804">Transcription</keyword>
<evidence type="ECO:0000256" key="5">
    <source>
        <dbReference type="ARBA" id="ARBA00023242"/>
    </source>
</evidence>
<accession>A0AAD9KE45</accession>
<evidence type="ECO:0000256" key="1">
    <source>
        <dbReference type="ARBA" id="ARBA00004123"/>
    </source>
</evidence>
<proteinExistence type="inferred from homology"/>
<dbReference type="GO" id="GO:0070847">
    <property type="term" value="C:core mediator complex"/>
    <property type="evidence" value="ECO:0007669"/>
    <property type="project" value="TreeGrafter"/>
</dbReference>
<evidence type="ECO:0000313" key="7">
    <source>
        <dbReference type="EMBL" id="KAK2168808.1"/>
    </source>
</evidence>
<keyword evidence="6" id="KW-0010">Activator</keyword>
<comment type="subcellular location">
    <subcellularLocation>
        <location evidence="1 6">Nucleus</location>
    </subcellularLocation>
</comment>
<dbReference type="Pfam" id="PF05983">
    <property type="entry name" value="Med7"/>
    <property type="match status" value="1"/>
</dbReference>
<protein>
    <recommendedName>
        <fullName evidence="6">Mediator of RNA polymerase II transcription subunit 7</fullName>
    </recommendedName>
</protein>
<dbReference type="GO" id="GO:0006357">
    <property type="term" value="P:regulation of transcription by RNA polymerase II"/>
    <property type="evidence" value="ECO:0007669"/>
    <property type="project" value="InterPro"/>
</dbReference>
<evidence type="ECO:0000256" key="3">
    <source>
        <dbReference type="ARBA" id="ARBA00023015"/>
    </source>
</evidence>
<reference evidence="7" key="1">
    <citation type="journal article" date="2023" name="Mol. Biol. Evol.">
        <title>Third-Generation Sequencing Reveals the Adaptive Role of the Epigenome in Three Deep-Sea Polychaetes.</title>
        <authorList>
            <person name="Perez M."/>
            <person name="Aroh O."/>
            <person name="Sun Y."/>
            <person name="Lan Y."/>
            <person name="Juniper S.K."/>
            <person name="Young C.R."/>
            <person name="Angers B."/>
            <person name="Qian P.Y."/>
        </authorList>
    </citation>
    <scope>NUCLEOTIDE SEQUENCE</scope>
    <source>
        <strain evidence="7">P08H-3</strain>
    </source>
</reference>
<dbReference type="EMBL" id="JAODUP010000014">
    <property type="protein sequence ID" value="KAK2168808.1"/>
    <property type="molecule type" value="Genomic_DNA"/>
</dbReference>
<organism evidence="7 8">
    <name type="scientific">Paralvinella palmiformis</name>
    <dbReference type="NCBI Taxonomy" id="53620"/>
    <lineage>
        <taxon>Eukaryota</taxon>
        <taxon>Metazoa</taxon>
        <taxon>Spiralia</taxon>
        <taxon>Lophotrochozoa</taxon>
        <taxon>Annelida</taxon>
        <taxon>Polychaeta</taxon>
        <taxon>Sedentaria</taxon>
        <taxon>Canalipalpata</taxon>
        <taxon>Terebellida</taxon>
        <taxon>Terebelliformia</taxon>
        <taxon>Alvinellidae</taxon>
        <taxon>Paralvinella</taxon>
    </lineage>
</organism>
<evidence type="ECO:0000256" key="6">
    <source>
        <dbReference type="RuleBase" id="RU364060"/>
    </source>
</evidence>
<name>A0AAD9KE45_9ANNE</name>
<comment type="function">
    <text evidence="6">Component of the Mediator complex, a coactivator involved in the regulated transcription of nearly all RNA polymerase II-dependent genes. Mediator functions as a bridge to convey information from gene-specific regulatory proteins to the basal RNA polymerase II transcription machinery.</text>
</comment>
<dbReference type="Gene3D" id="6.10.140.200">
    <property type="match status" value="1"/>
</dbReference>
<evidence type="ECO:0000256" key="2">
    <source>
        <dbReference type="ARBA" id="ARBA00009994"/>
    </source>
</evidence>
<evidence type="ECO:0000256" key="4">
    <source>
        <dbReference type="ARBA" id="ARBA00023163"/>
    </source>
</evidence>
<comment type="caution">
    <text evidence="7">The sequence shown here is derived from an EMBL/GenBank/DDBJ whole genome shotgun (WGS) entry which is preliminary data.</text>
</comment>
<dbReference type="PANTHER" id="PTHR21428:SF11">
    <property type="entry name" value="MEDIATOR OF RNA POLYMERASE II TRANSCRIPTION SUBUNIT 7"/>
    <property type="match status" value="1"/>
</dbReference>
<dbReference type="AlphaFoldDB" id="A0AAD9KE45"/>
<dbReference type="Proteomes" id="UP001208570">
    <property type="component" value="Unassembled WGS sequence"/>
</dbReference>
<dbReference type="PANTHER" id="PTHR21428">
    <property type="entry name" value="MEDIATOR OF RNA POLYMERASE II TRANSCRIPTION SUBUNIT 7"/>
    <property type="match status" value="1"/>
</dbReference>
<sequence>MAESQQVSSLPLPPMQYANQYTDDNVKRGRAPLPPPPIKDAYTMFGVQFHADDQIIRPLESQNLRRLYPQNYDHKRELKKLNHSILVNFLDLLDILIKSPDSPKRAEKIEDLTLLFIHMHHLINEFRPHQARETLRVMMELQKTQRLDTAERFQKHLEKVQELLQKCINSLPDESVLDTKLVIKMETDEDTAAGVMVPSGSTVQNHVTMNGHGRDVDVNEVPIKREKVEPEDDYQFDDVNVMDRMMCEITDNMT</sequence>
<dbReference type="SUPFAM" id="SSF140718">
    <property type="entry name" value="Mediator hinge subcomplex-like"/>
    <property type="match status" value="1"/>
</dbReference>
<keyword evidence="5 6" id="KW-0539">Nucleus</keyword>
<evidence type="ECO:0000313" key="8">
    <source>
        <dbReference type="Proteomes" id="UP001208570"/>
    </source>
</evidence>
<dbReference type="InterPro" id="IPR009244">
    <property type="entry name" value="Mediatior_Med7"/>
</dbReference>
<comment type="subunit">
    <text evidence="6">Component of the Mediator complex.</text>
</comment>
<dbReference type="InterPro" id="IPR044888">
    <property type="entry name" value="Mediatior_Med7_sf"/>
</dbReference>
<comment type="similarity">
    <text evidence="2 6">Belongs to the Mediator complex subunit 7 family.</text>
</comment>